<dbReference type="PATRIC" id="fig|1365251.3.peg.579"/>
<gene>
    <name evidence="3" type="ORF">N476_08370</name>
</gene>
<dbReference type="InterPro" id="IPR038678">
    <property type="entry name" value="Spondin_N_sf"/>
</dbReference>
<sequence>MLSVVNYKQQEPIMKTRILSLIAGTLLSSGAAHAASLEVKVTNLTQGIYFTPLLITAHTKDAMLFNVGDKASDELQAMAEGGSLDGLNTILTGISANTALNPAGGLLAPVTSTMTDLETTDGNDKLSIVAMMLPTNDGFIGLNSWQIPTEAGTYHVYLNAYDAGTEANNELVEDGSGVPGVLGIPASPGVAPGTGGAGVTTDEANEMIHIHRGNIGDDNPTGGNSNLHNTVHRWLNPVAKVTITVK</sequence>
<evidence type="ECO:0000256" key="1">
    <source>
        <dbReference type="SAM" id="SignalP"/>
    </source>
</evidence>
<dbReference type="NCBIfam" id="NF038123">
    <property type="entry name" value="NF038123_dom"/>
    <property type="match status" value="1"/>
</dbReference>
<feature type="chain" id="PRO_5007886682" description="Spondin domain-containing protein" evidence="1">
    <location>
        <begin position="35"/>
        <end position="246"/>
    </location>
</feature>
<evidence type="ECO:0000313" key="3">
    <source>
        <dbReference type="EMBL" id="KZN54200.1"/>
    </source>
</evidence>
<comment type="caution">
    <text evidence="3">The sequence shown here is derived from an EMBL/GenBank/DDBJ whole genome shotgun (WGS) entry which is preliminary data.</text>
</comment>
<dbReference type="Proteomes" id="UP000076503">
    <property type="component" value="Unassembled WGS sequence"/>
</dbReference>
<name>A0A167G7J3_9GAMM</name>
<proteinExistence type="predicted"/>
<reference evidence="3 4" key="1">
    <citation type="submission" date="2013-07" db="EMBL/GenBank/DDBJ databases">
        <title>Comparative Genomic and Metabolomic Analysis of Twelve Strains of Pseudoalteromonas luteoviolacea.</title>
        <authorList>
            <person name="Vynne N.G."/>
            <person name="Mansson M."/>
            <person name="Gram L."/>
        </authorList>
    </citation>
    <scope>NUCLEOTIDE SEQUENCE [LARGE SCALE GENOMIC DNA]</scope>
    <source>
        <strain evidence="3 4">H33</strain>
    </source>
</reference>
<keyword evidence="1" id="KW-0732">Signal</keyword>
<feature type="signal peptide" evidence="1">
    <location>
        <begin position="1"/>
        <end position="34"/>
    </location>
</feature>
<feature type="domain" description="Spondin" evidence="2">
    <location>
        <begin position="49"/>
        <end position="167"/>
    </location>
</feature>
<dbReference type="EMBL" id="AUXZ01000035">
    <property type="protein sequence ID" value="KZN54200.1"/>
    <property type="molecule type" value="Genomic_DNA"/>
</dbReference>
<accession>A0A167G7J3</accession>
<organism evidence="3 4">
    <name type="scientific">Pseudoalteromonas luteoviolacea H33</name>
    <dbReference type="NCBI Taxonomy" id="1365251"/>
    <lineage>
        <taxon>Bacteria</taxon>
        <taxon>Pseudomonadati</taxon>
        <taxon>Pseudomonadota</taxon>
        <taxon>Gammaproteobacteria</taxon>
        <taxon>Alteromonadales</taxon>
        <taxon>Pseudoalteromonadaceae</taxon>
        <taxon>Pseudoalteromonas</taxon>
    </lineage>
</organism>
<dbReference type="Pfam" id="PF06468">
    <property type="entry name" value="Spond_N"/>
    <property type="match status" value="1"/>
</dbReference>
<dbReference type="InterPro" id="IPR009465">
    <property type="entry name" value="Spondin_N"/>
</dbReference>
<protein>
    <recommendedName>
        <fullName evidence="2">Spondin domain-containing protein</fullName>
    </recommendedName>
</protein>
<evidence type="ECO:0000259" key="2">
    <source>
        <dbReference type="Pfam" id="PF06468"/>
    </source>
</evidence>
<dbReference type="Gene3D" id="2.60.40.2130">
    <property type="entry name" value="F-spondin domain"/>
    <property type="match status" value="1"/>
</dbReference>
<dbReference type="AlphaFoldDB" id="A0A167G7J3"/>
<evidence type="ECO:0000313" key="4">
    <source>
        <dbReference type="Proteomes" id="UP000076503"/>
    </source>
</evidence>